<feature type="domain" description="AprE-like long alpha-helical hairpin" evidence="11">
    <location>
        <begin position="94"/>
        <end position="283"/>
    </location>
</feature>
<evidence type="ECO:0000256" key="5">
    <source>
        <dbReference type="ARBA" id="ARBA00022519"/>
    </source>
</evidence>
<comment type="caution">
    <text evidence="13">The sequence shown here is derived from an EMBL/GenBank/DDBJ whole genome shotgun (WGS) entry which is preliminary data.</text>
</comment>
<keyword evidence="7" id="KW-1133">Transmembrane helix</keyword>
<sequence>MNDNADWARSVKTSTRLVSAVGLAATLFYVFGFGAWASLAPLAGAAVAPGVVAAGGQNQRVQHLEGGIVDKILVEEGDHVKAGQPLFELDGTNVRTQYNRLRKHLIALSARAARLAAERDGADKLLFPEDLEKTAKSEGEHSVLTEQATEFNTRLARHRQDLAIMRQRINALNEQIEGMAAQQAAVERQLEVVQDEAERKRRLLDQGLTDRSEYTALLRSEADLLGQLGQTRASILTSRTQIAEAKEQIARLKTQRIETAVSELNDVRAEVADAEEQRSAAKAVLDRIVIRSPSDGVIVKMAYNSRGSVVRPGDTLLELLPTATNLVIEARVLPQDVDIVKVGQEARLRFNALNARTTPTVDATVIYLSADRLVDRSNEQAYYTARLRLTDALPPEITAEQIYPGMPVETYIKVSERTFFEYLAKPVVDSFSRAFREE</sequence>
<dbReference type="PANTHER" id="PTHR30386:SF17">
    <property type="entry name" value="ALKALINE PROTEASE SECRETION PROTEIN APRE"/>
    <property type="match status" value="1"/>
</dbReference>
<evidence type="ECO:0000256" key="6">
    <source>
        <dbReference type="ARBA" id="ARBA00022692"/>
    </source>
</evidence>
<dbReference type="Gene3D" id="1.10.287.1490">
    <property type="match status" value="1"/>
</dbReference>
<dbReference type="Gene3D" id="2.40.30.170">
    <property type="match status" value="1"/>
</dbReference>
<dbReference type="EMBL" id="JAOCZP010000014">
    <property type="protein sequence ID" value="MCT7378478.1"/>
    <property type="molecule type" value="Genomic_DNA"/>
</dbReference>
<evidence type="ECO:0000256" key="9">
    <source>
        <dbReference type="RuleBase" id="RU365093"/>
    </source>
</evidence>
<feature type="coiled-coil region" evidence="10">
    <location>
        <begin position="155"/>
        <end position="203"/>
    </location>
</feature>
<keyword evidence="6" id="KW-0812">Transmembrane</keyword>
<evidence type="ECO:0000313" key="14">
    <source>
        <dbReference type="Proteomes" id="UP001320831"/>
    </source>
</evidence>
<dbReference type="PANTHER" id="PTHR30386">
    <property type="entry name" value="MEMBRANE FUSION SUBUNIT OF EMRAB-TOLC MULTIDRUG EFFLUX PUMP"/>
    <property type="match status" value="1"/>
</dbReference>
<keyword evidence="3 9" id="KW-0813">Transport</keyword>
<evidence type="ECO:0000256" key="1">
    <source>
        <dbReference type="ARBA" id="ARBA00004377"/>
    </source>
</evidence>
<dbReference type="InterPro" id="IPR058781">
    <property type="entry name" value="HH_AprE-like"/>
</dbReference>
<name>A0ABT2LXZ8_9HYPH</name>
<evidence type="ECO:0000259" key="12">
    <source>
        <dbReference type="Pfam" id="PF26002"/>
    </source>
</evidence>
<feature type="domain" description="AprE-like beta-barrel" evidence="12">
    <location>
        <begin position="326"/>
        <end position="414"/>
    </location>
</feature>
<dbReference type="SUPFAM" id="SSF111369">
    <property type="entry name" value="HlyD-like secretion proteins"/>
    <property type="match status" value="1"/>
</dbReference>
<gene>
    <name evidence="13" type="ORF">N5A92_26050</name>
</gene>
<dbReference type="InterPro" id="IPR010129">
    <property type="entry name" value="T1SS_HlyD"/>
</dbReference>
<reference evidence="13 14" key="1">
    <citation type="submission" date="2022-09" db="EMBL/GenBank/DDBJ databases">
        <title>Chelativorans salina sp. nov., a novel slightly halophilic bacterium isolated from a saline lake sediment enrichment.</title>
        <authorList>
            <person name="Gao L."/>
            <person name="Fang B.-Z."/>
            <person name="Li W.-J."/>
        </authorList>
    </citation>
    <scope>NUCLEOTIDE SEQUENCE [LARGE SCALE GENOMIC DNA]</scope>
    <source>
        <strain evidence="13 14">EGI FJ00035</strain>
    </source>
</reference>
<evidence type="ECO:0000256" key="2">
    <source>
        <dbReference type="ARBA" id="ARBA00009477"/>
    </source>
</evidence>
<evidence type="ECO:0000256" key="3">
    <source>
        <dbReference type="ARBA" id="ARBA00022448"/>
    </source>
</evidence>
<evidence type="ECO:0000259" key="11">
    <source>
        <dbReference type="Pfam" id="PF25994"/>
    </source>
</evidence>
<dbReference type="InterPro" id="IPR050739">
    <property type="entry name" value="MFP"/>
</dbReference>
<keyword evidence="10" id="KW-0175">Coiled coil</keyword>
<organism evidence="13 14">
    <name type="scientific">Chelativorans salis</name>
    <dbReference type="NCBI Taxonomy" id="2978478"/>
    <lineage>
        <taxon>Bacteria</taxon>
        <taxon>Pseudomonadati</taxon>
        <taxon>Pseudomonadota</taxon>
        <taxon>Alphaproteobacteria</taxon>
        <taxon>Hyphomicrobiales</taxon>
        <taxon>Phyllobacteriaceae</taxon>
        <taxon>Chelativorans</taxon>
    </lineage>
</organism>
<comment type="subcellular location">
    <subcellularLocation>
        <location evidence="1 9">Cell inner membrane</location>
        <topology evidence="1 9">Single-pass membrane protein</topology>
    </subcellularLocation>
</comment>
<evidence type="ECO:0000256" key="8">
    <source>
        <dbReference type="ARBA" id="ARBA00023136"/>
    </source>
</evidence>
<feature type="coiled-coil region" evidence="10">
    <location>
        <begin position="235"/>
        <end position="284"/>
    </location>
</feature>
<dbReference type="Proteomes" id="UP001320831">
    <property type="component" value="Unassembled WGS sequence"/>
</dbReference>
<evidence type="ECO:0000256" key="10">
    <source>
        <dbReference type="SAM" id="Coils"/>
    </source>
</evidence>
<keyword evidence="14" id="KW-1185">Reference proteome</keyword>
<dbReference type="Pfam" id="PF26002">
    <property type="entry name" value="Beta-barrel_AprE"/>
    <property type="match status" value="1"/>
</dbReference>
<keyword evidence="5 9" id="KW-0997">Cell inner membrane</keyword>
<dbReference type="RefSeq" id="WP_260907446.1">
    <property type="nucleotide sequence ID" value="NZ_JAOCZP010000014.1"/>
</dbReference>
<proteinExistence type="inferred from homology"/>
<dbReference type="PRINTS" id="PR01490">
    <property type="entry name" value="RTXTOXIND"/>
</dbReference>
<keyword evidence="8" id="KW-0472">Membrane</keyword>
<keyword evidence="4 9" id="KW-1003">Cell membrane</keyword>
<dbReference type="Pfam" id="PF25994">
    <property type="entry name" value="HH_AprE"/>
    <property type="match status" value="1"/>
</dbReference>
<accession>A0ABT2LXZ8</accession>
<evidence type="ECO:0000313" key="13">
    <source>
        <dbReference type="EMBL" id="MCT7378478.1"/>
    </source>
</evidence>
<evidence type="ECO:0000256" key="4">
    <source>
        <dbReference type="ARBA" id="ARBA00022475"/>
    </source>
</evidence>
<dbReference type="Gene3D" id="2.40.50.100">
    <property type="match status" value="1"/>
</dbReference>
<evidence type="ECO:0000256" key="7">
    <source>
        <dbReference type="ARBA" id="ARBA00022989"/>
    </source>
</evidence>
<dbReference type="InterPro" id="IPR058982">
    <property type="entry name" value="Beta-barrel_AprE"/>
</dbReference>
<protein>
    <recommendedName>
        <fullName evidence="9">Membrane fusion protein (MFP) family protein</fullName>
    </recommendedName>
</protein>
<dbReference type="NCBIfam" id="TIGR01843">
    <property type="entry name" value="type_I_hlyD"/>
    <property type="match status" value="1"/>
</dbReference>
<comment type="similarity">
    <text evidence="2 9">Belongs to the membrane fusion protein (MFP) (TC 8.A.1) family.</text>
</comment>